<accession>A0A1G1L1S6</accession>
<dbReference type="PANTHER" id="PTHR30471">
    <property type="entry name" value="DNA REPAIR PROTEIN RADC"/>
    <property type="match status" value="1"/>
</dbReference>
<feature type="domain" description="MPN" evidence="8">
    <location>
        <begin position="109"/>
        <end position="231"/>
    </location>
</feature>
<evidence type="ECO:0000313" key="9">
    <source>
        <dbReference type="EMBL" id="OGW99105.1"/>
    </source>
</evidence>
<dbReference type="PROSITE" id="PS01302">
    <property type="entry name" value="UPF0758"/>
    <property type="match status" value="1"/>
</dbReference>
<keyword evidence="2" id="KW-0479">Metal-binding</keyword>
<dbReference type="InterPro" id="IPR046778">
    <property type="entry name" value="UPF0758_N"/>
</dbReference>
<gene>
    <name evidence="9" type="ORF">A3G33_07665</name>
</gene>
<dbReference type="NCBIfam" id="TIGR00608">
    <property type="entry name" value="radc"/>
    <property type="match status" value="1"/>
</dbReference>
<keyword evidence="5" id="KW-0482">Metalloprotease</keyword>
<organism evidence="9 10">
    <name type="scientific">Candidatus Danuiimicrobium aquiferis</name>
    <dbReference type="NCBI Taxonomy" id="1801832"/>
    <lineage>
        <taxon>Bacteria</taxon>
        <taxon>Pseudomonadati</taxon>
        <taxon>Candidatus Omnitrophota</taxon>
        <taxon>Candidatus Danuiimicrobium</taxon>
    </lineage>
</organism>
<dbReference type="PANTHER" id="PTHR30471:SF3">
    <property type="entry name" value="UPF0758 PROTEIN YEES-RELATED"/>
    <property type="match status" value="1"/>
</dbReference>
<dbReference type="GO" id="GO:0046872">
    <property type="term" value="F:metal ion binding"/>
    <property type="evidence" value="ECO:0007669"/>
    <property type="project" value="UniProtKB-KW"/>
</dbReference>
<keyword evidence="1" id="KW-0645">Protease</keyword>
<evidence type="ECO:0000256" key="2">
    <source>
        <dbReference type="ARBA" id="ARBA00022723"/>
    </source>
</evidence>
<dbReference type="InterPro" id="IPR010994">
    <property type="entry name" value="RuvA_2-like"/>
</dbReference>
<dbReference type="CDD" id="cd08071">
    <property type="entry name" value="MPN_DUF2466"/>
    <property type="match status" value="1"/>
</dbReference>
<dbReference type="InterPro" id="IPR020891">
    <property type="entry name" value="UPF0758_CS"/>
</dbReference>
<comment type="caution">
    <text evidence="9">The sequence shown here is derived from an EMBL/GenBank/DDBJ whole genome shotgun (WGS) entry which is preliminary data.</text>
</comment>
<feature type="compositionally biased region" description="Polar residues" evidence="7">
    <location>
        <begin position="1"/>
        <end position="15"/>
    </location>
</feature>
<dbReference type="InterPro" id="IPR001405">
    <property type="entry name" value="UPF0758"/>
</dbReference>
<evidence type="ECO:0000256" key="7">
    <source>
        <dbReference type="SAM" id="MobiDB-lite"/>
    </source>
</evidence>
<dbReference type="Proteomes" id="UP000178187">
    <property type="component" value="Unassembled WGS sequence"/>
</dbReference>
<dbReference type="SUPFAM" id="SSF47781">
    <property type="entry name" value="RuvA domain 2-like"/>
    <property type="match status" value="1"/>
</dbReference>
<dbReference type="GO" id="GO:0008237">
    <property type="term" value="F:metallopeptidase activity"/>
    <property type="evidence" value="ECO:0007669"/>
    <property type="project" value="UniProtKB-KW"/>
</dbReference>
<reference evidence="9 10" key="1">
    <citation type="journal article" date="2016" name="Nat. Commun.">
        <title>Thousands of microbial genomes shed light on interconnected biogeochemical processes in an aquifer system.</title>
        <authorList>
            <person name="Anantharaman K."/>
            <person name="Brown C.T."/>
            <person name="Hug L.A."/>
            <person name="Sharon I."/>
            <person name="Castelle C.J."/>
            <person name="Probst A.J."/>
            <person name="Thomas B.C."/>
            <person name="Singh A."/>
            <person name="Wilkins M.J."/>
            <person name="Karaoz U."/>
            <person name="Brodie E.L."/>
            <person name="Williams K.H."/>
            <person name="Hubbard S.S."/>
            <person name="Banfield J.F."/>
        </authorList>
    </citation>
    <scope>NUCLEOTIDE SEQUENCE [LARGE SCALE GENOMIC DNA]</scope>
</reference>
<dbReference type="Pfam" id="PF20582">
    <property type="entry name" value="UPF0758_N"/>
    <property type="match status" value="1"/>
</dbReference>
<dbReference type="InterPro" id="IPR025657">
    <property type="entry name" value="RadC_JAB"/>
</dbReference>
<evidence type="ECO:0000256" key="1">
    <source>
        <dbReference type="ARBA" id="ARBA00022670"/>
    </source>
</evidence>
<evidence type="ECO:0000313" key="10">
    <source>
        <dbReference type="Proteomes" id="UP000178187"/>
    </source>
</evidence>
<feature type="region of interest" description="Disordered" evidence="7">
    <location>
        <begin position="1"/>
        <end position="27"/>
    </location>
</feature>
<name>A0A1G1L1S6_9BACT</name>
<protein>
    <recommendedName>
        <fullName evidence="8">MPN domain-containing protein</fullName>
    </recommendedName>
</protein>
<evidence type="ECO:0000259" key="8">
    <source>
        <dbReference type="PROSITE" id="PS50249"/>
    </source>
</evidence>
<dbReference type="GO" id="GO:0006508">
    <property type="term" value="P:proteolysis"/>
    <property type="evidence" value="ECO:0007669"/>
    <property type="project" value="UniProtKB-KW"/>
</dbReference>
<dbReference type="PROSITE" id="PS50249">
    <property type="entry name" value="MPN"/>
    <property type="match status" value="1"/>
</dbReference>
<proteinExistence type="inferred from homology"/>
<evidence type="ECO:0000256" key="3">
    <source>
        <dbReference type="ARBA" id="ARBA00022801"/>
    </source>
</evidence>
<sequence>MSLPKTTNGINSWPTSERPRERLKEQGAASLSDAELIAILLRNGLPGKDAITLARELVTHYGGLRGLLSVGWKDLEEVKGLGAAKIATLISTTEIARRQLREEIRGKDFIRDPQSIVGYLSFDLRDKKKEVFKVLFLNRANHVINEKDLFHGTVDQAMVHPREVVKAALDSHATSVVLVHNHPSGRIEPSREDREITNKLHTALLTVSIKVLDHLIVGDNTYFSFREHNLLL</sequence>
<dbReference type="Gene3D" id="3.40.140.10">
    <property type="entry name" value="Cytidine Deaminase, domain 2"/>
    <property type="match status" value="1"/>
</dbReference>
<keyword evidence="4" id="KW-0862">Zinc</keyword>
<keyword evidence="3" id="KW-0378">Hydrolase</keyword>
<dbReference type="AlphaFoldDB" id="A0A1G1L1S6"/>
<dbReference type="NCBIfam" id="NF000642">
    <property type="entry name" value="PRK00024.1"/>
    <property type="match status" value="1"/>
</dbReference>
<dbReference type="Pfam" id="PF04002">
    <property type="entry name" value="RadC"/>
    <property type="match status" value="1"/>
</dbReference>
<dbReference type="InterPro" id="IPR037518">
    <property type="entry name" value="MPN"/>
</dbReference>
<dbReference type="EMBL" id="MHFR01000014">
    <property type="protein sequence ID" value="OGW99105.1"/>
    <property type="molecule type" value="Genomic_DNA"/>
</dbReference>
<comment type="similarity">
    <text evidence="6">Belongs to the UPF0758 family.</text>
</comment>
<evidence type="ECO:0000256" key="5">
    <source>
        <dbReference type="ARBA" id="ARBA00023049"/>
    </source>
</evidence>
<evidence type="ECO:0000256" key="4">
    <source>
        <dbReference type="ARBA" id="ARBA00022833"/>
    </source>
</evidence>
<evidence type="ECO:0000256" key="6">
    <source>
        <dbReference type="RuleBase" id="RU003797"/>
    </source>
</evidence>